<dbReference type="RefSeq" id="WP_137732340.1">
    <property type="nucleotide sequence ID" value="NZ_BJCL01000003.1"/>
</dbReference>
<accession>A0A480AM63</accession>
<proteinExistence type="predicted"/>
<gene>
    <name evidence="2" type="ORF">AQPW35_16720</name>
</gene>
<keyword evidence="3" id="KW-1185">Reference proteome</keyword>
<sequence length="245" mass="27702">MSESSNRSFTLKREIDLGQILTVISIVGSLVAFIVAWNKDQYLKDREYADRVRKSASIVTAKVERWGELSQRYFEDIQPTLVDVSEKVAETNSTQPANRMLFKGLMDAKAKASQRIVDEQLQIAYMELYGYVPTFQGIFDTTIDSIRSAERAAQENLRSRLQDVLRDEKVLSMKESPLIGKALRDIVEDERKKLSATLVNVSAPLRAKILQIIRLSDAELRDANEKKLSEIFAPATATKTVPFAK</sequence>
<name>A0A480AM63_9BURK</name>
<feature type="transmembrane region" description="Helical" evidence="1">
    <location>
        <begin position="20"/>
        <end position="37"/>
    </location>
</feature>
<keyword evidence="1" id="KW-1133">Transmembrane helix</keyword>
<dbReference type="EMBL" id="BJCL01000003">
    <property type="protein sequence ID" value="GCL62591.1"/>
    <property type="molecule type" value="Genomic_DNA"/>
</dbReference>
<keyword evidence="1" id="KW-0812">Transmembrane</keyword>
<evidence type="ECO:0000313" key="3">
    <source>
        <dbReference type="Proteomes" id="UP000301751"/>
    </source>
</evidence>
<keyword evidence="1" id="KW-0472">Membrane</keyword>
<dbReference type="Proteomes" id="UP000301751">
    <property type="component" value="Unassembled WGS sequence"/>
</dbReference>
<evidence type="ECO:0000313" key="2">
    <source>
        <dbReference type="EMBL" id="GCL62591.1"/>
    </source>
</evidence>
<comment type="caution">
    <text evidence="2">The sequence shown here is derived from an EMBL/GenBank/DDBJ whole genome shotgun (WGS) entry which is preliminary data.</text>
</comment>
<dbReference type="AlphaFoldDB" id="A0A480AM63"/>
<reference evidence="3" key="1">
    <citation type="submission" date="2019-03" db="EMBL/GenBank/DDBJ databases">
        <title>Aquabacterium pictum sp.nov., the first bacteriochlorophyll a-containing freshwater bacterium in the genus Aquabacterium of the class Betaproteobacteria.</title>
        <authorList>
            <person name="Hirose S."/>
            <person name="Tank M."/>
            <person name="Hara E."/>
            <person name="Tamaki H."/>
            <person name="Takaichi S."/>
            <person name="Haruta S."/>
            <person name="Hanada S."/>
        </authorList>
    </citation>
    <scope>NUCLEOTIDE SEQUENCE [LARGE SCALE GENOMIC DNA]</scope>
    <source>
        <strain evidence="3">W35</strain>
    </source>
</reference>
<organism evidence="2 3">
    <name type="scientific">Pseudaquabacterium pictum</name>
    <dbReference type="NCBI Taxonomy" id="2315236"/>
    <lineage>
        <taxon>Bacteria</taxon>
        <taxon>Pseudomonadati</taxon>
        <taxon>Pseudomonadota</taxon>
        <taxon>Betaproteobacteria</taxon>
        <taxon>Burkholderiales</taxon>
        <taxon>Sphaerotilaceae</taxon>
        <taxon>Pseudaquabacterium</taxon>
    </lineage>
</organism>
<evidence type="ECO:0000256" key="1">
    <source>
        <dbReference type="SAM" id="Phobius"/>
    </source>
</evidence>
<protein>
    <submittedName>
        <fullName evidence="2">Uncharacterized protein</fullName>
    </submittedName>
</protein>